<evidence type="ECO:0000313" key="3">
    <source>
        <dbReference type="Proteomes" id="UP000663828"/>
    </source>
</evidence>
<name>A0A816HV23_ADIRI</name>
<keyword evidence="3" id="KW-1185">Reference proteome</keyword>
<dbReference type="EMBL" id="CAJNOR010020197">
    <property type="protein sequence ID" value="CAF1690314.1"/>
    <property type="molecule type" value="Genomic_DNA"/>
</dbReference>
<proteinExistence type="predicted"/>
<evidence type="ECO:0000313" key="2">
    <source>
        <dbReference type="EMBL" id="CAF1690314.1"/>
    </source>
</evidence>
<evidence type="ECO:0000256" key="1">
    <source>
        <dbReference type="SAM" id="MobiDB-lite"/>
    </source>
</evidence>
<accession>A0A816HV23</accession>
<organism evidence="2 3">
    <name type="scientific">Adineta ricciae</name>
    <name type="common">Rotifer</name>
    <dbReference type="NCBI Taxonomy" id="249248"/>
    <lineage>
        <taxon>Eukaryota</taxon>
        <taxon>Metazoa</taxon>
        <taxon>Spiralia</taxon>
        <taxon>Gnathifera</taxon>
        <taxon>Rotifera</taxon>
        <taxon>Eurotatoria</taxon>
        <taxon>Bdelloidea</taxon>
        <taxon>Adinetida</taxon>
        <taxon>Adinetidae</taxon>
        <taxon>Adineta</taxon>
    </lineage>
</organism>
<gene>
    <name evidence="2" type="ORF">XAT740_LOCUS63688</name>
</gene>
<feature type="compositionally biased region" description="Basic and acidic residues" evidence="1">
    <location>
        <begin position="70"/>
        <end position="80"/>
    </location>
</feature>
<dbReference type="Proteomes" id="UP000663828">
    <property type="component" value="Unassembled WGS sequence"/>
</dbReference>
<feature type="region of interest" description="Disordered" evidence="1">
    <location>
        <begin position="56"/>
        <end position="89"/>
    </location>
</feature>
<comment type="caution">
    <text evidence="2">The sequence shown here is derived from an EMBL/GenBank/DDBJ whole genome shotgun (WGS) entry which is preliminary data.</text>
</comment>
<dbReference type="AlphaFoldDB" id="A0A816HV23"/>
<reference evidence="2" key="1">
    <citation type="submission" date="2021-02" db="EMBL/GenBank/DDBJ databases">
        <authorList>
            <person name="Nowell W R."/>
        </authorList>
    </citation>
    <scope>NUCLEOTIDE SEQUENCE</scope>
</reference>
<protein>
    <submittedName>
        <fullName evidence="2">Uncharacterized protein</fullName>
    </submittedName>
</protein>
<sequence length="89" mass="10250">MPEAVYPRVWDKDEHDKLKDIQFLPYEKRDSLRWWVEQGGELLPHKHEWVIPDEALDPIGAPPRPQKAISDTHGHGHGDTQKISAGSKH</sequence>